<feature type="region of interest" description="Disordered" evidence="4">
    <location>
        <begin position="390"/>
        <end position="409"/>
    </location>
</feature>
<dbReference type="Pfam" id="PF09331">
    <property type="entry name" value="DUF1985"/>
    <property type="match status" value="1"/>
</dbReference>
<evidence type="ECO:0000256" key="4">
    <source>
        <dbReference type="SAM" id="MobiDB-lite"/>
    </source>
</evidence>
<dbReference type="GO" id="GO:0008234">
    <property type="term" value="F:cysteine-type peptidase activity"/>
    <property type="evidence" value="ECO:0007669"/>
    <property type="project" value="InterPro"/>
</dbReference>
<organism evidence="6 7">
    <name type="scientific">Cuscuta epithymum</name>
    <dbReference type="NCBI Taxonomy" id="186058"/>
    <lineage>
        <taxon>Eukaryota</taxon>
        <taxon>Viridiplantae</taxon>
        <taxon>Streptophyta</taxon>
        <taxon>Embryophyta</taxon>
        <taxon>Tracheophyta</taxon>
        <taxon>Spermatophyta</taxon>
        <taxon>Magnoliopsida</taxon>
        <taxon>eudicotyledons</taxon>
        <taxon>Gunneridae</taxon>
        <taxon>Pentapetalae</taxon>
        <taxon>asterids</taxon>
        <taxon>lamiids</taxon>
        <taxon>Solanales</taxon>
        <taxon>Convolvulaceae</taxon>
        <taxon>Cuscuteae</taxon>
        <taxon>Cuscuta</taxon>
        <taxon>Cuscuta subgen. Cuscuta</taxon>
    </lineage>
</organism>
<dbReference type="InterPro" id="IPR003653">
    <property type="entry name" value="Peptidase_C48_C"/>
</dbReference>
<dbReference type="Proteomes" id="UP001152523">
    <property type="component" value="Unassembled WGS sequence"/>
</dbReference>
<reference evidence="6" key="1">
    <citation type="submission" date="2022-07" db="EMBL/GenBank/DDBJ databases">
        <authorList>
            <person name="Macas J."/>
            <person name="Novak P."/>
            <person name="Neumann P."/>
        </authorList>
    </citation>
    <scope>NUCLEOTIDE SEQUENCE</scope>
</reference>
<evidence type="ECO:0000256" key="2">
    <source>
        <dbReference type="ARBA" id="ARBA00022670"/>
    </source>
</evidence>
<evidence type="ECO:0000256" key="3">
    <source>
        <dbReference type="ARBA" id="ARBA00022801"/>
    </source>
</evidence>
<evidence type="ECO:0000256" key="1">
    <source>
        <dbReference type="ARBA" id="ARBA00005234"/>
    </source>
</evidence>
<dbReference type="PROSITE" id="PS50600">
    <property type="entry name" value="ULP_PROTEASE"/>
    <property type="match status" value="1"/>
</dbReference>
<dbReference type="AlphaFoldDB" id="A0AAV0F2E8"/>
<keyword evidence="2" id="KW-0645">Protease</keyword>
<keyword evidence="7" id="KW-1185">Reference proteome</keyword>
<sequence length="853" mass="98681">MRKKNPSTSLHENIEEEKSKVFEVPKLETTVPNDYVFPKMKIGVKSSLEGFQDRMKTDLINDLDVLDDFRKTIFGAYLDIQDYVHSSSVMWQLLVRESSTKREKEMWFVVNGLPIRYSLSEFALITGLKCSFLNPNWDDAKVEVDGESWASFVETHWPEAICEESCDVVNYHSVINRFTQLCKNLRKEKNENAKKNVIAMAKLMFVVMVLYAKEDRKAQIPEWMLAKAAYKEDFDAFPWGTWAFMHSLKVLEKNLCGKMKRLDEGGSKSFTYGGFVLAIPILVYECIPSFATKFARRRSQMIPPVPRICLWKTRFSKTKPTNVEVNEALLSVTELQSILVPDEVETRAEWMSTFHSLISTRHEAIDDYVKVLEECVTTVSLKREHNYDTKRSEKKIKTSSPKNVPLAPHLVKDTASSPSIGEGPPVPHVGCCLQPKSMATPSGHSHTHDSESEYRIKEYIDKKIDLLRDEFKSKNDVIIKLLEKLIARGDVVEVEKVTSNKISEMSSMKRENVEKENTLEDNMVADDLVLDEQDHLRDENVAGEQSSLYHVRGEEEVGKEVLGRGRRKKVESSLLHTPWTRNNPKKKPKRVISLSTPKEEKLRFVELLIQQRLEQKVGIECHMEERFEISGIGKRWWTQLITPGEWIETTHMGEYLYVLRRRAFYESHIMKMDTFVLNEYFSAWCERSHITYPVIGDRLEKYIKGELKIPFLKPWTKEIRSVYFPYSIDSGHWVAIRADFDTGCLTVFDSLKSHCTDSYLDILLSRLRRIFPVLAMTSGLDSHTMTTKPIWDVCRPCVPQQTTNDCGVFALKFIELDMQGVGFDSLKGLQREDMKRLRLQIAYHICKEIKNKP</sequence>
<dbReference type="PANTHER" id="PTHR48449:SF1">
    <property type="entry name" value="DUF1985 DOMAIN-CONTAINING PROTEIN"/>
    <property type="match status" value="1"/>
</dbReference>
<evidence type="ECO:0000259" key="5">
    <source>
        <dbReference type="PROSITE" id="PS50600"/>
    </source>
</evidence>
<dbReference type="InterPro" id="IPR015410">
    <property type="entry name" value="DUF1985"/>
</dbReference>
<gene>
    <name evidence="6" type="ORF">CEPIT_LOCUS29929</name>
</gene>
<evidence type="ECO:0000313" key="6">
    <source>
        <dbReference type="EMBL" id="CAH9129534.1"/>
    </source>
</evidence>
<name>A0AAV0F2E8_9ASTE</name>
<dbReference type="EMBL" id="CAMAPF010000956">
    <property type="protein sequence ID" value="CAH9129534.1"/>
    <property type="molecule type" value="Genomic_DNA"/>
</dbReference>
<keyword evidence="3" id="KW-0378">Hydrolase</keyword>
<evidence type="ECO:0000313" key="7">
    <source>
        <dbReference type="Proteomes" id="UP001152523"/>
    </source>
</evidence>
<comment type="similarity">
    <text evidence="1">Belongs to the peptidase C48 family.</text>
</comment>
<dbReference type="InterPro" id="IPR038765">
    <property type="entry name" value="Papain-like_cys_pep_sf"/>
</dbReference>
<proteinExistence type="inferred from homology"/>
<feature type="domain" description="Ubiquitin-like protease family profile" evidence="5">
    <location>
        <begin position="630"/>
        <end position="817"/>
    </location>
</feature>
<dbReference type="GO" id="GO:0006508">
    <property type="term" value="P:proteolysis"/>
    <property type="evidence" value="ECO:0007669"/>
    <property type="project" value="UniProtKB-KW"/>
</dbReference>
<dbReference type="Pfam" id="PF02902">
    <property type="entry name" value="Peptidase_C48"/>
    <property type="match status" value="1"/>
</dbReference>
<dbReference type="PANTHER" id="PTHR48449">
    <property type="entry name" value="DUF1985 DOMAIN-CONTAINING PROTEIN"/>
    <property type="match status" value="1"/>
</dbReference>
<comment type="caution">
    <text evidence="6">The sequence shown here is derived from an EMBL/GenBank/DDBJ whole genome shotgun (WGS) entry which is preliminary data.</text>
</comment>
<accession>A0AAV0F2E8</accession>
<dbReference type="Gene3D" id="3.40.395.10">
    <property type="entry name" value="Adenoviral Proteinase, Chain A"/>
    <property type="match status" value="1"/>
</dbReference>
<protein>
    <recommendedName>
        <fullName evidence="5">Ubiquitin-like protease family profile domain-containing protein</fullName>
    </recommendedName>
</protein>
<dbReference type="SUPFAM" id="SSF54001">
    <property type="entry name" value="Cysteine proteinases"/>
    <property type="match status" value="1"/>
</dbReference>